<feature type="domain" description="Oligogalacturonate lyase" evidence="1">
    <location>
        <begin position="1"/>
        <end position="370"/>
    </location>
</feature>
<dbReference type="RefSeq" id="WP_144854085.1">
    <property type="nucleotide sequence ID" value="NZ_VNJI01000059.1"/>
</dbReference>
<keyword evidence="2" id="KW-0456">Lyase</keyword>
<name>A0A559JZX5_9BACL</name>
<dbReference type="GO" id="GO:0045490">
    <property type="term" value="P:pectin catabolic process"/>
    <property type="evidence" value="ECO:0007669"/>
    <property type="project" value="InterPro"/>
</dbReference>
<dbReference type="SUPFAM" id="SSF82171">
    <property type="entry name" value="DPP6 N-terminal domain-like"/>
    <property type="match status" value="1"/>
</dbReference>
<dbReference type="Pfam" id="PF14583">
    <property type="entry name" value="Pectate_lyase22"/>
    <property type="match status" value="1"/>
</dbReference>
<evidence type="ECO:0000313" key="3">
    <source>
        <dbReference type="Proteomes" id="UP000317036"/>
    </source>
</evidence>
<dbReference type="AlphaFoldDB" id="A0A559JZX5"/>
<dbReference type="InterPro" id="IPR015943">
    <property type="entry name" value="WD40/YVTN_repeat-like_dom_sf"/>
</dbReference>
<dbReference type="InterPro" id="IPR027946">
    <property type="entry name" value="Ogl_dom"/>
</dbReference>
<evidence type="ECO:0000259" key="1">
    <source>
        <dbReference type="Pfam" id="PF14583"/>
    </source>
</evidence>
<dbReference type="GO" id="GO:0047487">
    <property type="term" value="F:oligogalacturonide lyase activity"/>
    <property type="evidence" value="ECO:0007669"/>
    <property type="project" value="InterPro"/>
</dbReference>
<gene>
    <name evidence="2" type="ORF">FPZ49_30400</name>
</gene>
<evidence type="ECO:0000313" key="2">
    <source>
        <dbReference type="EMBL" id="TVY05433.1"/>
    </source>
</evidence>
<accession>A0A559JZX5</accession>
<dbReference type="Gene3D" id="2.130.10.10">
    <property type="entry name" value="YVTN repeat-like/Quinoprotein amine dehydrogenase"/>
    <property type="match status" value="1"/>
</dbReference>
<dbReference type="Proteomes" id="UP000317036">
    <property type="component" value="Unassembled WGS sequence"/>
</dbReference>
<organism evidence="2 3">
    <name type="scientific">Paenibacillus cremeus</name>
    <dbReference type="NCBI Taxonomy" id="2163881"/>
    <lineage>
        <taxon>Bacteria</taxon>
        <taxon>Bacillati</taxon>
        <taxon>Bacillota</taxon>
        <taxon>Bacilli</taxon>
        <taxon>Bacillales</taxon>
        <taxon>Paenibacillaceae</taxon>
        <taxon>Paenibacillus</taxon>
    </lineage>
</organism>
<sequence length="371" mass="43042">MGKGSRITNAFHTYTDPYTGRTVTRLTTPERVNHHPYFYYKMITNDNRHLIYASERDGQRQLYRMSLTDGSALQLTEGAGVHDFSCSLTSDDRFLIFCRDNRIMRMDMSTLEEELIYQSPAGWVPNANPGLGSDDDCLVLVEMKESDVVHGKGDWSTFEPQWAARPHCRIVYVDIGRRTSHIVHEETNCWLGHPQLRPHDPSTVLFCHEGPGHLIDARLWLVQADGSRLRCAKEQTHDELITHEYWLADGSRFAFVYRHKDFKLHESMRFVNPETLEEEVWMDCSKYCHFISNHDNTRIVGDGQLREQHFIYLVDVPNRREEKLCSHGTSWKTYGHTQDSHPHPAFSPDGTFMVFTSDMEGIPCIYKVDLE</sequence>
<dbReference type="PANTHER" id="PTHR36842:SF1">
    <property type="entry name" value="PROTEIN TOLB"/>
    <property type="match status" value="1"/>
</dbReference>
<keyword evidence="3" id="KW-1185">Reference proteome</keyword>
<reference evidence="2 3" key="1">
    <citation type="submission" date="2019-07" db="EMBL/GenBank/DDBJ databases">
        <authorList>
            <person name="Kim J."/>
        </authorList>
    </citation>
    <scope>NUCLEOTIDE SEQUENCE [LARGE SCALE GENOMIC DNA]</scope>
    <source>
        <strain evidence="2 3">JC52</strain>
    </source>
</reference>
<proteinExistence type="predicted"/>
<dbReference type="EMBL" id="VNJI01000059">
    <property type="protein sequence ID" value="TVY05433.1"/>
    <property type="molecule type" value="Genomic_DNA"/>
</dbReference>
<comment type="caution">
    <text evidence="2">The sequence shown here is derived from an EMBL/GenBank/DDBJ whole genome shotgun (WGS) entry which is preliminary data.</text>
</comment>
<dbReference type="OrthoDB" id="8432779at2"/>
<dbReference type="PANTHER" id="PTHR36842">
    <property type="entry name" value="PROTEIN TOLB HOMOLOG"/>
    <property type="match status" value="1"/>
</dbReference>
<protein>
    <submittedName>
        <fullName evidence="2">Oligogalacturonate lyase</fullName>
    </submittedName>
</protein>